<gene>
    <name evidence="6" type="primary">ufaA1_1</name>
    <name evidence="6" type="ORF">LSUE1_G004018</name>
</gene>
<protein>
    <submittedName>
        <fullName evidence="6">Tuberculostearic acid methyltransferase UfaA1</fullName>
    </submittedName>
</protein>
<evidence type="ECO:0000313" key="6">
    <source>
        <dbReference type="EMBL" id="TVY80453.1"/>
    </source>
</evidence>
<keyword evidence="2 6" id="KW-0489">Methyltransferase</keyword>
<dbReference type="Proteomes" id="UP000469558">
    <property type="component" value="Unassembled WGS sequence"/>
</dbReference>
<dbReference type="EMBL" id="QGMK01000680">
    <property type="protein sequence ID" value="TVY80453.1"/>
    <property type="molecule type" value="Genomic_DNA"/>
</dbReference>
<keyword evidence="5" id="KW-0443">Lipid metabolism</keyword>
<keyword evidence="4" id="KW-0949">S-adenosyl-L-methionine</keyword>
<dbReference type="InterPro" id="IPR050723">
    <property type="entry name" value="CFA/CMAS"/>
</dbReference>
<dbReference type="Gene3D" id="3.40.50.150">
    <property type="entry name" value="Vaccinia Virus protein VP39"/>
    <property type="match status" value="1"/>
</dbReference>
<reference evidence="6 7" key="1">
    <citation type="submission" date="2018-05" db="EMBL/GenBank/DDBJ databases">
        <title>Genome sequencing and assembly of the regulated plant pathogen Lachnellula willkommii and related sister species for the development of diagnostic species identification markers.</title>
        <authorList>
            <person name="Giroux E."/>
            <person name="Bilodeau G."/>
        </authorList>
    </citation>
    <scope>NUCLEOTIDE SEQUENCE [LARGE SCALE GENOMIC DNA]</scope>
    <source>
        <strain evidence="6 7">CBS 268.59</strain>
    </source>
</reference>
<dbReference type="PIRSF" id="PIRSF003085">
    <property type="entry name" value="CMAS"/>
    <property type="match status" value="1"/>
</dbReference>
<dbReference type="AlphaFoldDB" id="A0A8T9CBZ5"/>
<keyword evidence="3" id="KW-0808">Transferase</keyword>
<dbReference type="InterPro" id="IPR029063">
    <property type="entry name" value="SAM-dependent_MTases_sf"/>
</dbReference>
<evidence type="ECO:0000256" key="2">
    <source>
        <dbReference type="ARBA" id="ARBA00022603"/>
    </source>
</evidence>
<evidence type="ECO:0000256" key="5">
    <source>
        <dbReference type="ARBA" id="ARBA00023098"/>
    </source>
</evidence>
<sequence length="454" mass="50493">MANTLSNGDDQKKSLLHSKTAPSTLWSLAGSYLTTTCRTLVLGKLKGLHTGSLTIVEPGVGVYTFGTKKSAPSVEIRVLDSTFWPRLLLHGPMGFAEAFMDGIITCKSVTDVLELLIINRDETSDYNTLSSWALSIASGFYRATNSLSVSRSNVALHYDLSNEIFAAFLSDDMTYSCPIYASATDSLEAAQIRKLDRIIEQARITATDHVLEIGTGWGSFAIEAVRRTGCKVTSITLSKEQKEEAEVRIKAAGFNDKIEVFLRDYREVKGTYDRVVSIEMIEHVGRENLEAYFACVSKLLAKKRGVAVFQTSTMPETRYEAYCRGTDFIRKHIFPGANVPSIAQIIASMHKGSAGNLILDKLENIGGHYVKALKTWRETFFSNFSARIRPELLKNNSGMSELDIEVFKRKWEYYFSICEAGFKTKTLGCVMFTLGREGNSEMIQDILVECGQIP</sequence>
<dbReference type="SUPFAM" id="SSF53335">
    <property type="entry name" value="S-adenosyl-L-methionine-dependent methyltransferases"/>
    <property type="match status" value="1"/>
</dbReference>
<dbReference type="CDD" id="cd02440">
    <property type="entry name" value="AdoMet_MTases"/>
    <property type="match status" value="1"/>
</dbReference>
<dbReference type="PANTHER" id="PTHR43667">
    <property type="entry name" value="CYCLOPROPANE-FATTY-ACYL-PHOSPHOLIPID SYNTHASE"/>
    <property type="match status" value="1"/>
</dbReference>
<dbReference type="GO" id="GO:0008610">
    <property type="term" value="P:lipid biosynthetic process"/>
    <property type="evidence" value="ECO:0007669"/>
    <property type="project" value="InterPro"/>
</dbReference>
<evidence type="ECO:0000256" key="3">
    <source>
        <dbReference type="ARBA" id="ARBA00022679"/>
    </source>
</evidence>
<dbReference type="GO" id="GO:0008168">
    <property type="term" value="F:methyltransferase activity"/>
    <property type="evidence" value="ECO:0007669"/>
    <property type="project" value="UniProtKB-KW"/>
</dbReference>
<accession>A0A8T9CBZ5</accession>
<evidence type="ECO:0000256" key="1">
    <source>
        <dbReference type="ARBA" id="ARBA00010815"/>
    </source>
</evidence>
<comment type="caution">
    <text evidence="6">The sequence shown here is derived from an EMBL/GenBank/DDBJ whole genome shotgun (WGS) entry which is preliminary data.</text>
</comment>
<comment type="similarity">
    <text evidence="1">Belongs to the CFA/CMAS family.</text>
</comment>
<evidence type="ECO:0000313" key="7">
    <source>
        <dbReference type="Proteomes" id="UP000469558"/>
    </source>
</evidence>
<dbReference type="Pfam" id="PF02353">
    <property type="entry name" value="CMAS"/>
    <property type="match status" value="1"/>
</dbReference>
<dbReference type="OrthoDB" id="8300214at2759"/>
<keyword evidence="7" id="KW-1185">Reference proteome</keyword>
<dbReference type="InterPro" id="IPR003333">
    <property type="entry name" value="CMAS"/>
</dbReference>
<name>A0A8T9CBZ5_9HELO</name>
<dbReference type="GO" id="GO:0032259">
    <property type="term" value="P:methylation"/>
    <property type="evidence" value="ECO:0007669"/>
    <property type="project" value="UniProtKB-KW"/>
</dbReference>
<proteinExistence type="inferred from homology"/>
<evidence type="ECO:0000256" key="4">
    <source>
        <dbReference type="ARBA" id="ARBA00022691"/>
    </source>
</evidence>
<dbReference type="PANTHER" id="PTHR43667:SF2">
    <property type="entry name" value="FATTY ACID C-METHYL TRANSFERASE"/>
    <property type="match status" value="1"/>
</dbReference>
<organism evidence="6 7">
    <name type="scientific">Lachnellula suecica</name>
    <dbReference type="NCBI Taxonomy" id="602035"/>
    <lineage>
        <taxon>Eukaryota</taxon>
        <taxon>Fungi</taxon>
        <taxon>Dikarya</taxon>
        <taxon>Ascomycota</taxon>
        <taxon>Pezizomycotina</taxon>
        <taxon>Leotiomycetes</taxon>
        <taxon>Helotiales</taxon>
        <taxon>Lachnaceae</taxon>
        <taxon>Lachnellula</taxon>
    </lineage>
</organism>